<dbReference type="InterPro" id="IPR029069">
    <property type="entry name" value="HotDog_dom_sf"/>
</dbReference>
<dbReference type="Gene3D" id="3.10.129.10">
    <property type="entry name" value="Hotdog Thioesterase"/>
    <property type="match status" value="1"/>
</dbReference>
<evidence type="ECO:0000313" key="3">
    <source>
        <dbReference type="EMBL" id="ADB74604.1"/>
    </source>
</evidence>
<dbReference type="HOGENOM" id="CLU_119426_0_0_11"/>
<organism evidence="3 4">
    <name type="scientific">Geodermatophilus obscurus (strain ATCC 25078 / DSM 43160 / JCM 3152 / CCUG 61914 / KCC A-0152 / KCTC 9177 / NBRC 13315 / NRRL B-3577 / G-20)</name>
    <dbReference type="NCBI Taxonomy" id="526225"/>
    <lineage>
        <taxon>Bacteria</taxon>
        <taxon>Bacillati</taxon>
        <taxon>Actinomycetota</taxon>
        <taxon>Actinomycetes</taxon>
        <taxon>Geodermatophilales</taxon>
        <taxon>Geodermatophilaceae</taxon>
        <taxon>Geodermatophilus</taxon>
    </lineage>
</organism>
<evidence type="ECO:0000256" key="1">
    <source>
        <dbReference type="PIRSR" id="PIRSR014972-1"/>
    </source>
</evidence>
<dbReference type="SUPFAM" id="SSF54637">
    <property type="entry name" value="Thioesterase/thiol ester dehydrase-isomerase"/>
    <property type="match status" value="1"/>
</dbReference>
<gene>
    <name evidence="3" type="ordered locus">Gobs_1901</name>
</gene>
<name>D2SED2_GEOOG</name>
<feature type="active site" evidence="1">
    <location>
        <position position="70"/>
    </location>
</feature>
<feature type="active site" evidence="1">
    <location>
        <position position="44"/>
    </location>
</feature>
<dbReference type="PANTHER" id="PTHR36934">
    <property type="entry name" value="BLR0278 PROTEIN"/>
    <property type="match status" value="1"/>
</dbReference>
<keyword evidence="4" id="KW-1185">Reference proteome</keyword>
<protein>
    <submittedName>
        <fullName evidence="3">Thioesterase-like protein</fullName>
    </submittedName>
</protein>
<dbReference type="InterPro" id="IPR025540">
    <property type="entry name" value="FlK"/>
</dbReference>
<dbReference type="eggNOG" id="COG5496">
    <property type="taxonomic scope" value="Bacteria"/>
</dbReference>
<dbReference type="PANTHER" id="PTHR36934:SF1">
    <property type="entry name" value="THIOESTERASE DOMAIN-CONTAINING PROTEIN"/>
    <property type="match status" value="1"/>
</dbReference>
<dbReference type="Pfam" id="PF22636">
    <property type="entry name" value="FlK"/>
    <property type="match status" value="1"/>
</dbReference>
<proteinExistence type="predicted"/>
<dbReference type="STRING" id="526225.Gobs_1901"/>
<evidence type="ECO:0000259" key="2">
    <source>
        <dbReference type="Pfam" id="PF22636"/>
    </source>
</evidence>
<dbReference type="InterPro" id="IPR054485">
    <property type="entry name" value="FlK-like_dom"/>
</dbReference>
<dbReference type="KEGG" id="gob:Gobs_1901"/>
<reference evidence="4" key="2">
    <citation type="submission" date="2010-01" db="EMBL/GenBank/DDBJ databases">
        <title>The complete genome of Geodermatophilus obscurus DSM 43160.</title>
        <authorList>
            <consortium name="US DOE Joint Genome Institute (JGI-PGF)"/>
            <person name="Lucas S."/>
            <person name="Copeland A."/>
            <person name="Lapidus A."/>
            <person name="Glavina del Rio T."/>
            <person name="Dalin E."/>
            <person name="Tice H."/>
            <person name="Bruce D."/>
            <person name="Goodwin L."/>
            <person name="Pitluck S."/>
            <person name="Kyrpides N."/>
            <person name="Mavromatis K."/>
            <person name="Ivanova N."/>
            <person name="Munk A.C."/>
            <person name="Brettin T."/>
            <person name="Detter J.C."/>
            <person name="Han C."/>
            <person name="Larimer F."/>
            <person name="Land M."/>
            <person name="Hauser L."/>
            <person name="Markowitz V."/>
            <person name="Cheng J.-F."/>
            <person name="Hugenholtz P."/>
            <person name="Woyke T."/>
            <person name="Wu D."/>
            <person name="Jando M."/>
            <person name="Schneider S."/>
            <person name="Klenk H.-P."/>
            <person name="Eisen J.A."/>
        </authorList>
    </citation>
    <scope>NUCLEOTIDE SEQUENCE [LARGE SCALE GENOMIC DNA]</scope>
    <source>
        <strain evidence="4">ATCC 25078 / DSM 43160 / JCM 3152 / KCC A-0152 / KCTC 9177 / NBRC 13315 / NRRL B-3577 / G-20</strain>
    </source>
</reference>
<reference evidence="3 4" key="1">
    <citation type="journal article" date="2010" name="Stand. Genomic Sci.">
        <title>Complete genome sequence of Geodermatophilus obscurus type strain (G-20).</title>
        <authorList>
            <person name="Ivanova N."/>
            <person name="Sikorski J."/>
            <person name="Jando M."/>
            <person name="Munk C."/>
            <person name="Lapidus A."/>
            <person name="Glavina Del Rio T."/>
            <person name="Copeland A."/>
            <person name="Tice H."/>
            <person name="Cheng J.-F."/>
            <person name="Lucas S."/>
            <person name="Chen F."/>
            <person name="Nolan M."/>
            <person name="Bruce D."/>
            <person name="Goodwin L."/>
            <person name="Pitluck S."/>
            <person name="Mavromatis K."/>
            <person name="Mikhailova N."/>
            <person name="Pati A."/>
            <person name="Chen A."/>
            <person name="Palaniappan K."/>
            <person name="Land M."/>
            <person name="Hauser L."/>
            <person name="Chang Y.-J."/>
            <person name="Jeffries C.D."/>
            <person name="Meincke L."/>
            <person name="Brettin T."/>
            <person name="Detter J.C."/>
            <person name="Detter J.C."/>
            <person name="Rohde M."/>
            <person name="Goeker M."/>
            <person name="Bristow J."/>
            <person name="Eisen J.A."/>
            <person name="Markowitz V."/>
            <person name="Hugenholtz P."/>
            <person name="Kyrpides N.C."/>
            <person name="Klenk H.-P."/>
        </authorList>
    </citation>
    <scope>NUCLEOTIDE SEQUENCE [LARGE SCALE GENOMIC DNA]</scope>
    <source>
        <strain evidence="4">ATCC 25078 / DSM 43160 / JCM 3152 / KCC A-0152 / KCTC 9177 / NBRC 13315 / NRRL B-3577 / G-20</strain>
    </source>
</reference>
<feature type="domain" description="Fluoroacetyl-CoA-specific thioesterase-like" evidence="2">
    <location>
        <begin position="16"/>
        <end position="121"/>
    </location>
</feature>
<feature type="active site" evidence="1">
    <location>
        <position position="36"/>
    </location>
</feature>
<dbReference type="EMBL" id="CP001867">
    <property type="protein sequence ID" value="ADB74604.1"/>
    <property type="molecule type" value="Genomic_DNA"/>
</dbReference>
<dbReference type="CDD" id="cd00586">
    <property type="entry name" value="4HBT"/>
    <property type="match status" value="1"/>
</dbReference>
<dbReference type="Proteomes" id="UP000001382">
    <property type="component" value="Chromosome"/>
</dbReference>
<sequence>MTPVPVGASAVLDVVVTPEMTVRFDELGPVHPVYATYSMAKHFEEAGRKLLLSHLEPGEAGIGSALSVEHLAPSWVGDPVRVTARCAEVRGNRLTCECLAVDAGGRVLGRGTTVQVVLSEEAVQARIGERARLQQRTGSGDVLPDAR</sequence>
<dbReference type="PIRSF" id="PIRSF014972">
    <property type="entry name" value="FlK"/>
    <property type="match status" value="1"/>
</dbReference>
<accession>D2SED2</accession>
<dbReference type="RefSeq" id="WP_012948043.1">
    <property type="nucleotide sequence ID" value="NC_013757.1"/>
</dbReference>
<evidence type="ECO:0000313" key="4">
    <source>
        <dbReference type="Proteomes" id="UP000001382"/>
    </source>
</evidence>
<dbReference type="OrthoDB" id="6902891at2"/>
<dbReference type="AlphaFoldDB" id="D2SED2"/>